<dbReference type="HOGENOM" id="CLU_726030_0_0_1"/>
<gene>
    <name evidence="3" type="ORF">UHOR_03684</name>
</gene>
<sequence>MLSTKIIGLCITALATVQVHAVNNGEPSARVQIPERLLLPVGDQNLAREGVFQPVPSWLRYTPQYEWPTDLPAAQPGPVGAGEARASSSRQPEEDEVSSQPSRVPSNPSLSLGKNWFSMQSYTLDMPELQSFYHGDNFEPVNFEDLYTNGRVHTSGAIYRPDPQVLRAIQGQIWPVLKVEGLIQNKVSPKYNLKHGEYLWPPFQPGPSGVTSLDLRPKLAEELRLRITNRMKQHKQDTPNMYQMQVNVGRNTHHVLMLTGRSNDYFDEEVHLPQSELWLFYESGKVNGEQKPKVAFLGASFLPLGAKDLLVGKKVAWIAKIGHAA</sequence>
<evidence type="ECO:0000313" key="3">
    <source>
        <dbReference type="EMBL" id="CCF52136.1"/>
    </source>
</evidence>
<keyword evidence="4" id="KW-1185">Reference proteome</keyword>
<evidence type="ECO:0000256" key="2">
    <source>
        <dbReference type="SAM" id="SignalP"/>
    </source>
</evidence>
<keyword evidence="2" id="KW-0732">Signal</keyword>
<protein>
    <submittedName>
        <fullName evidence="3">Conserved uncharacterized protein</fullName>
    </submittedName>
</protein>
<dbReference type="EMBL" id="CAGI01000171">
    <property type="protein sequence ID" value="CCF52136.1"/>
    <property type="molecule type" value="Genomic_DNA"/>
</dbReference>
<reference evidence="3 4" key="1">
    <citation type="journal article" date="2012" name="Plant Cell">
        <title>Genome comparison of barley and maize smut fungi reveals targeted loss of RNA silencing components and species-specific presence of transposable elements.</title>
        <authorList>
            <person name="Laurie J.D."/>
            <person name="Ali S."/>
            <person name="Linning R."/>
            <person name="Mannhaupt G."/>
            <person name="Wong P."/>
            <person name="Gueldener U."/>
            <person name="Muensterkoetter M."/>
            <person name="Moore R."/>
            <person name="Kahmann R."/>
            <person name="Bakkeren G."/>
            <person name="Schirawski J."/>
        </authorList>
    </citation>
    <scope>NUCLEOTIDE SEQUENCE [LARGE SCALE GENOMIC DNA]</scope>
    <source>
        <strain evidence="4">Uh4875-4</strain>
    </source>
</reference>
<evidence type="ECO:0000256" key="1">
    <source>
        <dbReference type="SAM" id="MobiDB-lite"/>
    </source>
</evidence>
<feature type="signal peptide" evidence="2">
    <location>
        <begin position="1"/>
        <end position="21"/>
    </location>
</feature>
<dbReference type="Proteomes" id="UP000006174">
    <property type="component" value="Unassembled WGS sequence"/>
</dbReference>
<accession>I2FYZ3</accession>
<organism evidence="3 4">
    <name type="scientific">Ustilago hordei</name>
    <name type="common">Barley covered smut fungus</name>
    <dbReference type="NCBI Taxonomy" id="120017"/>
    <lineage>
        <taxon>Eukaryota</taxon>
        <taxon>Fungi</taxon>
        <taxon>Dikarya</taxon>
        <taxon>Basidiomycota</taxon>
        <taxon>Ustilaginomycotina</taxon>
        <taxon>Ustilaginomycetes</taxon>
        <taxon>Ustilaginales</taxon>
        <taxon>Ustilaginaceae</taxon>
        <taxon>Ustilago</taxon>
    </lineage>
</organism>
<name>I2FYZ3_USTHO</name>
<feature type="region of interest" description="Disordered" evidence="1">
    <location>
        <begin position="69"/>
        <end position="109"/>
    </location>
</feature>
<proteinExistence type="predicted"/>
<comment type="caution">
    <text evidence="3">The sequence shown here is derived from an EMBL/GenBank/DDBJ whole genome shotgun (WGS) entry which is preliminary data.</text>
</comment>
<dbReference type="AlphaFoldDB" id="I2FYZ3"/>
<feature type="chain" id="PRO_5003658455" evidence="2">
    <location>
        <begin position="22"/>
        <end position="325"/>
    </location>
</feature>
<feature type="compositionally biased region" description="Polar residues" evidence="1">
    <location>
        <begin position="98"/>
        <end position="109"/>
    </location>
</feature>
<evidence type="ECO:0000313" key="4">
    <source>
        <dbReference type="Proteomes" id="UP000006174"/>
    </source>
</evidence>